<name>A0A1Y2ACC7_9FUNG</name>
<proteinExistence type="predicted"/>
<dbReference type="SUPFAM" id="SSF56214">
    <property type="entry name" value="4'-phosphopantetheinyl transferase"/>
    <property type="match status" value="2"/>
</dbReference>
<dbReference type="GO" id="GO:0005829">
    <property type="term" value="C:cytosol"/>
    <property type="evidence" value="ECO:0007669"/>
    <property type="project" value="TreeGrafter"/>
</dbReference>
<dbReference type="Proteomes" id="UP000193920">
    <property type="component" value="Unassembled WGS sequence"/>
</dbReference>
<gene>
    <name evidence="5" type="ORF">LY90DRAFT_677027</name>
</gene>
<organism evidence="5 6">
    <name type="scientific">Neocallimastix californiae</name>
    <dbReference type="NCBI Taxonomy" id="1754190"/>
    <lineage>
        <taxon>Eukaryota</taxon>
        <taxon>Fungi</taxon>
        <taxon>Fungi incertae sedis</taxon>
        <taxon>Chytridiomycota</taxon>
        <taxon>Chytridiomycota incertae sedis</taxon>
        <taxon>Neocallimastigomycetes</taxon>
        <taxon>Neocallimastigales</taxon>
        <taxon>Neocallimastigaceae</taxon>
        <taxon>Neocallimastix</taxon>
    </lineage>
</organism>
<reference evidence="5 6" key="1">
    <citation type="submission" date="2016-08" db="EMBL/GenBank/DDBJ databases">
        <title>A Parts List for Fungal Cellulosomes Revealed by Comparative Genomics.</title>
        <authorList>
            <consortium name="DOE Joint Genome Institute"/>
            <person name="Haitjema C.H."/>
            <person name="Gilmore S.P."/>
            <person name="Henske J.K."/>
            <person name="Solomon K.V."/>
            <person name="De Groot R."/>
            <person name="Kuo A."/>
            <person name="Mondo S.J."/>
            <person name="Salamov A.A."/>
            <person name="Labutti K."/>
            <person name="Zhao Z."/>
            <person name="Chiniquy J."/>
            <person name="Barry K."/>
            <person name="Brewer H.M."/>
            <person name="Purvine S.O."/>
            <person name="Wright A.T."/>
            <person name="Boxma B."/>
            <person name="Van Alen T."/>
            <person name="Hackstein J.H."/>
            <person name="Baker S.E."/>
            <person name="Grigoriev I.V."/>
            <person name="O'Malley M.A."/>
        </authorList>
    </citation>
    <scope>NUCLEOTIDE SEQUENCE [LARGE SCALE GENOMIC DNA]</scope>
    <source>
        <strain evidence="5 6">G1</strain>
    </source>
</reference>
<dbReference type="InterPro" id="IPR055066">
    <property type="entry name" value="AASDHPPT_N"/>
</dbReference>
<dbReference type="InterPro" id="IPR037143">
    <property type="entry name" value="4-PPantetheinyl_Trfase_dom_sf"/>
</dbReference>
<protein>
    <recommendedName>
        <fullName evidence="1">holo-[acyl-carrier-protein] synthase</fullName>
        <ecNumber evidence="1">2.7.8.7</ecNumber>
    </recommendedName>
</protein>
<dbReference type="EC" id="2.7.8.7" evidence="1"/>
<comment type="caution">
    <text evidence="5">The sequence shown here is derived from an EMBL/GenBank/DDBJ whole genome shotgun (WGS) entry which is preliminary data.</text>
</comment>
<sequence>MDCRDGKFLKWKVNAKQWEPTTEEYNHYLQFVQPEERTRIKKFYHFIDSKRALIGRLLLRQAIHVLLKVKWSSIELGRSSDNKPIIKQIKNSNVSFKDISVNISHHGDWVALIAHTNKTVGIDVMNITEDPRSDVDSFFDLMKDVFTINEWKEINEIKEDNKRLERFYKFWSLKESYVKAIGKGLILDLQTIEFSLNRSDIGKKIETAVLFRDNKKLDDWNFYIYKLDNMHCSSIAIQNGNEDEIIKNSDFVQLTVDELSKDAEII</sequence>
<keyword evidence="6" id="KW-1185">Reference proteome</keyword>
<dbReference type="FunFam" id="3.90.470.20:FF:000003">
    <property type="entry name" value="L-aminoadipate-semialdehyde dehydrogenase-phosphopantetheinyl transferase"/>
    <property type="match status" value="1"/>
</dbReference>
<dbReference type="PANTHER" id="PTHR12215">
    <property type="entry name" value="PHOSPHOPANTETHEINE TRANSFERASE"/>
    <property type="match status" value="1"/>
</dbReference>
<dbReference type="Pfam" id="PF01648">
    <property type="entry name" value="ACPS"/>
    <property type="match status" value="1"/>
</dbReference>
<accession>A0A1Y2ACC7</accession>
<feature type="domain" description="4'-phosphopantetheinyl transferase N-terminal" evidence="4">
    <location>
        <begin position="16"/>
        <end position="116"/>
    </location>
</feature>
<dbReference type="STRING" id="1754190.A0A1Y2ACC7"/>
<dbReference type="GO" id="GO:0019878">
    <property type="term" value="P:lysine biosynthetic process via aminoadipic acid"/>
    <property type="evidence" value="ECO:0007669"/>
    <property type="project" value="TreeGrafter"/>
</dbReference>
<keyword evidence="2 5" id="KW-0808">Transferase</keyword>
<dbReference type="InterPro" id="IPR050559">
    <property type="entry name" value="P-Pant_transferase_sf"/>
</dbReference>
<evidence type="ECO:0000256" key="1">
    <source>
        <dbReference type="ARBA" id="ARBA00013172"/>
    </source>
</evidence>
<dbReference type="Gene3D" id="3.90.470.20">
    <property type="entry name" value="4'-phosphopantetheinyl transferase domain"/>
    <property type="match status" value="2"/>
</dbReference>
<dbReference type="AlphaFoldDB" id="A0A1Y2ACC7"/>
<dbReference type="PANTHER" id="PTHR12215:SF10">
    <property type="entry name" value="L-AMINOADIPATE-SEMIALDEHYDE DEHYDROGENASE-PHOSPHOPANTETHEINYL TRANSFERASE"/>
    <property type="match status" value="1"/>
</dbReference>
<dbReference type="OrthoDB" id="26719at2759"/>
<evidence type="ECO:0000259" key="4">
    <source>
        <dbReference type="Pfam" id="PF22624"/>
    </source>
</evidence>
<evidence type="ECO:0000259" key="3">
    <source>
        <dbReference type="Pfam" id="PF01648"/>
    </source>
</evidence>
<dbReference type="Pfam" id="PF22624">
    <property type="entry name" value="AASDHPPT_N"/>
    <property type="match status" value="1"/>
</dbReference>
<dbReference type="GO" id="GO:0008897">
    <property type="term" value="F:holo-[acyl-carrier-protein] synthase activity"/>
    <property type="evidence" value="ECO:0007669"/>
    <property type="project" value="UniProtKB-EC"/>
</dbReference>
<dbReference type="InterPro" id="IPR008278">
    <property type="entry name" value="4-PPantetheinyl_Trfase_dom"/>
</dbReference>
<dbReference type="EMBL" id="MCOG01000309">
    <property type="protein sequence ID" value="ORY19930.1"/>
    <property type="molecule type" value="Genomic_DNA"/>
</dbReference>
<evidence type="ECO:0000313" key="6">
    <source>
        <dbReference type="Proteomes" id="UP000193920"/>
    </source>
</evidence>
<evidence type="ECO:0000256" key="2">
    <source>
        <dbReference type="ARBA" id="ARBA00022679"/>
    </source>
</evidence>
<feature type="domain" description="4'-phosphopantetheinyl transferase" evidence="3">
    <location>
        <begin position="120"/>
        <end position="222"/>
    </location>
</feature>
<evidence type="ECO:0000313" key="5">
    <source>
        <dbReference type="EMBL" id="ORY19930.1"/>
    </source>
</evidence>
<dbReference type="GO" id="GO:0000287">
    <property type="term" value="F:magnesium ion binding"/>
    <property type="evidence" value="ECO:0007669"/>
    <property type="project" value="InterPro"/>
</dbReference>